<dbReference type="GO" id="GO:0008061">
    <property type="term" value="F:chitin binding"/>
    <property type="evidence" value="ECO:0007669"/>
    <property type="project" value="UniProtKB-KW"/>
</dbReference>
<dbReference type="PANTHER" id="PTHR23301">
    <property type="entry name" value="CHITIN BINDING PERITROPHIN-A"/>
    <property type="match status" value="1"/>
</dbReference>
<dbReference type="SUPFAM" id="SSF57625">
    <property type="entry name" value="Invertebrate chitin-binding proteins"/>
    <property type="match status" value="1"/>
</dbReference>
<keyword evidence="4" id="KW-1015">Disulfide bond</keyword>
<keyword evidence="3" id="KW-0677">Repeat</keyword>
<evidence type="ECO:0000256" key="1">
    <source>
        <dbReference type="ARBA" id="ARBA00022669"/>
    </source>
</evidence>
<proteinExistence type="predicted"/>
<feature type="domain" description="Chitin-binding type-2" evidence="7">
    <location>
        <begin position="20"/>
        <end position="68"/>
    </location>
</feature>
<reference evidence="8 9" key="1">
    <citation type="submission" date="2024-01" db="EMBL/GenBank/DDBJ databases">
        <title>The genome of the rayed Mediterranean limpet Patella caerulea (Linnaeus, 1758).</title>
        <authorList>
            <person name="Anh-Thu Weber A."/>
            <person name="Halstead-Nussloch G."/>
        </authorList>
    </citation>
    <scope>NUCLEOTIDE SEQUENCE [LARGE SCALE GENOMIC DNA]</scope>
    <source>
        <strain evidence="8">AATW-2023a</strain>
        <tissue evidence="8">Whole specimen</tissue>
    </source>
</reference>
<dbReference type="GO" id="GO:0005576">
    <property type="term" value="C:extracellular region"/>
    <property type="evidence" value="ECO:0007669"/>
    <property type="project" value="InterPro"/>
</dbReference>
<gene>
    <name evidence="8" type="ORF">SNE40_000698</name>
</gene>
<evidence type="ECO:0000256" key="6">
    <source>
        <dbReference type="SAM" id="SignalP"/>
    </source>
</evidence>
<dbReference type="InterPro" id="IPR002557">
    <property type="entry name" value="Chitin-bd_dom"/>
</dbReference>
<feature type="chain" id="PRO_5042966152" description="Chitin-binding type-2 domain-containing protein" evidence="6">
    <location>
        <begin position="19"/>
        <end position="230"/>
    </location>
</feature>
<keyword evidence="2 6" id="KW-0732">Signal</keyword>
<dbReference type="PROSITE" id="PS50940">
    <property type="entry name" value="CHIT_BIND_II"/>
    <property type="match status" value="1"/>
</dbReference>
<dbReference type="Proteomes" id="UP001347796">
    <property type="component" value="Unassembled WGS sequence"/>
</dbReference>
<comment type="caution">
    <text evidence="8">The sequence shown here is derived from an EMBL/GenBank/DDBJ whole genome shotgun (WGS) entry which is preliminary data.</text>
</comment>
<evidence type="ECO:0000256" key="2">
    <source>
        <dbReference type="ARBA" id="ARBA00022729"/>
    </source>
</evidence>
<evidence type="ECO:0000256" key="5">
    <source>
        <dbReference type="ARBA" id="ARBA00023180"/>
    </source>
</evidence>
<organism evidence="8 9">
    <name type="scientific">Patella caerulea</name>
    <name type="common">Rayed Mediterranean limpet</name>
    <dbReference type="NCBI Taxonomy" id="87958"/>
    <lineage>
        <taxon>Eukaryota</taxon>
        <taxon>Metazoa</taxon>
        <taxon>Spiralia</taxon>
        <taxon>Lophotrochozoa</taxon>
        <taxon>Mollusca</taxon>
        <taxon>Gastropoda</taxon>
        <taxon>Patellogastropoda</taxon>
        <taxon>Patelloidea</taxon>
        <taxon>Patellidae</taxon>
        <taxon>Patella</taxon>
    </lineage>
</organism>
<dbReference type="Pfam" id="PF01607">
    <property type="entry name" value="CBM_14"/>
    <property type="match status" value="1"/>
</dbReference>
<name>A0AAN8KKF4_PATCE</name>
<evidence type="ECO:0000259" key="7">
    <source>
        <dbReference type="PROSITE" id="PS50940"/>
    </source>
</evidence>
<evidence type="ECO:0000313" key="9">
    <source>
        <dbReference type="Proteomes" id="UP001347796"/>
    </source>
</evidence>
<dbReference type="SMART" id="SM00494">
    <property type="entry name" value="ChtBD2"/>
    <property type="match status" value="1"/>
</dbReference>
<dbReference type="Gene3D" id="3.20.20.80">
    <property type="entry name" value="Glycosidases"/>
    <property type="match status" value="1"/>
</dbReference>
<dbReference type="AlphaFoldDB" id="A0AAN8KKF4"/>
<evidence type="ECO:0000313" key="8">
    <source>
        <dbReference type="EMBL" id="KAK6195227.1"/>
    </source>
</evidence>
<dbReference type="EMBL" id="JAZGQO010000001">
    <property type="protein sequence ID" value="KAK6195227.1"/>
    <property type="molecule type" value="Genomic_DNA"/>
</dbReference>
<dbReference type="PANTHER" id="PTHR23301:SF0">
    <property type="entry name" value="CHITIN-BINDING TYPE-2 DOMAIN-CONTAINING PROTEIN-RELATED"/>
    <property type="match status" value="1"/>
</dbReference>
<dbReference type="InterPro" id="IPR036508">
    <property type="entry name" value="Chitin-bd_dom_sf"/>
</dbReference>
<feature type="signal peptide" evidence="6">
    <location>
        <begin position="1"/>
        <end position="18"/>
    </location>
</feature>
<evidence type="ECO:0000256" key="3">
    <source>
        <dbReference type="ARBA" id="ARBA00022737"/>
    </source>
</evidence>
<keyword evidence="9" id="KW-1185">Reference proteome</keyword>
<protein>
    <recommendedName>
        <fullName evidence="7">Chitin-binding type-2 domain-containing protein</fullName>
    </recommendedName>
</protein>
<evidence type="ECO:0000256" key="4">
    <source>
        <dbReference type="ARBA" id="ARBA00023157"/>
    </source>
</evidence>
<dbReference type="InterPro" id="IPR051940">
    <property type="entry name" value="Chitin_bind-dev_reg"/>
</dbReference>
<sequence>MSHLLFILIIPVLAPVLGNDNFCQGRTGQFYPYMADCTKYYQCAAGITYLRDCGPGTKWNQAAMTCGWVCDQSHPELDAESAATTKAEAKATTKALQTTAAKAIETTTELQTTIAEAIETTTELQTTTAEAILSITELQTTTSATAVDVPSWACGKKVLVPNEDRIFDCPVITEITVITRIHCLDECVVHGNCTCVNFKKSVLGSNCLLLHCAGQTYTATPSPNTVALCL</sequence>
<keyword evidence="5" id="KW-0325">Glycoprotein</keyword>
<keyword evidence="1" id="KW-0147">Chitin-binding</keyword>
<accession>A0AAN8KKF4</accession>